<dbReference type="EMBL" id="VOIH02000006">
    <property type="protein sequence ID" value="KAF3443977.1"/>
    <property type="molecule type" value="Genomic_DNA"/>
</dbReference>
<feature type="transmembrane region" description="Helical" evidence="8">
    <location>
        <begin position="113"/>
        <end position="134"/>
    </location>
</feature>
<feature type="transmembrane region" description="Helical" evidence="8">
    <location>
        <begin position="362"/>
        <end position="383"/>
    </location>
</feature>
<dbReference type="GO" id="GO:0031090">
    <property type="term" value="C:organelle membrane"/>
    <property type="evidence" value="ECO:0007669"/>
    <property type="project" value="UniProtKB-ARBA"/>
</dbReference>
<name>A0A8K0MFI2_9ROSA</name>
<accession>A0A8K0MFI2</accession>
<dbReference type="Proteomes" id="UP000796880">
    <property type="component" value="Unassembled WGS sequence"/>
</dbReference>
<reference evidence="10" key="1">
    <citation type="submission" date="2020-03" db="EMBL/GenBank/DDBJ databases">
        <title>A high-quality chromosome-level genome assembly of a woody plant with both climbing and erect habits, Rhamnella rubrinervis.</title>
        <authorList>
            <person name="Lu Z."/>
            <person name="Yang Y."/>
            <person name="Zhu X."/>
            <person name="Sun Y."/>
        </authorList>
    </citation>
    <scope>NUCLEOTIDE SEQUENCE</scope>
    <source>
        <strain evidence="10">BYM</strain>
        <tissue evidence="10">Leaf</tissue>
    </source>
</reference>
<keyword evidence="4" id="KW-0029">Amino-acid transport</keyword>
<comment type="caution">
    <text evidence="10">The sequence shown here is derived from an EMBL/GenBank/DDBJ whole genome shotgun (WGS) entry which is preliminary data.</text>
</comment>
<evidence type="ECO:0000256" key="7">
    <source>
        <dbReference type="SAM" id="MobiDB-lite"/>
    </source>
</evidence>
<feature type="transmembrane region" description="Helical" evidence="8">
    <location>
        <begin position="161"/>
        <end position="181"/>
    </location>
</feature>
<keyword evidence="6 8" id="KW-0472">Membrane</keyword>
<evidence type="ECO:0000313" key="10">
    <source>
        <dbReference type="EMBL" id="KAF3443977.1"/>
    </source>
</evidence>
<dbReference type="GO" id="GO:0015179">
    <property type="term" value="F:L-amino acid transmembrane transporter activity"/>
    <property type="evidence" value="ECO:0007669"/>
    <property type="project" value="TreeGrafter"/>
</dbReference>
<organism evidence="10 11">
    <name type="scientific">Rhamnella rubrinervis</name>
    <dbReference type="NCBI Taxonomy" id="2594499"/>
    <lineage>
        <taxon>Eukaryota</taxon>
        <taxon>Viridiplantae</taxon>
        <taxon>Streptophyta</taxon>
        <taxon>Embryophyta</taxon>
        <taxon>Tracheophyta</taxon>
        <taxon>Spermatophyta</taxon>
        <taxon>Magnoliopsida</taxon>
        <taxon>eudicotyledons</taxon>
        <taxon>Gunneridae</taxon>
        <taxon>Pentapetalae</taxon>
        <taxon>rosids</taxon>
        <taxon>fabids</taxon>
        <taxon>Rosales</taxon>
        <taxon>Rhamnaceae</taxon>
        <taxon>rhamnoid group</taxon>
        <taxon>Rhamneae</taxon>
        <taxon>Rhamnella</taxon>
    </lineage>
</organism>
<feature type="transmembrane region" description="Helical" evidence="8">
    <location>
        <begin position="420"/>
        <end position="439"/>
    </location>
</feature>
<feature type="transmembrane region" description="Helical" evidence="8">
    <location>
        <begin position="235"/>
        <end position="254"/>
    </location>
</feature>
<evidence type="ECO:0000256" key="8">
    <source>
        <dbReference type="SAM" id="Phobius"/>
    </source>
</evidence>
<comment type="subcellular location">
    <subcellularLocation>
        <location evidence="1">Membrane</location>
        <topology evidence="1">Multi-pass membrane protein</topology>
    </subcellularLocation>
</comment>
<feature type="region of interest" description="Disordered" evidence="7">
    <location>
        <begin position="1"/>
        <end position="22"/>
    </location>
</feature>
<feature type="transmembrane region" description="Helical" evidence="8">
    <location>
        <begin position="275"/>
        <end position="294"/>
    </location>
</feature>
<evidence type="ECO:0000313" key="11">
    <source>
        <dbReference type="Proteomes" id="UP000796880"/>
    </source>
</evidence>
<evidence type="ECO:0000256" key="5">
    <source>
        <dbReference type="ARBA" id="ARBA00022989"/>
    </source>
</evidence>
<keyword evidence="11" id="KW-1185">Reference proteome</keyword>
<protein>
    <recommendedName>
        <fullName evidence="9">Amino acid transporter transmembrane domain-containing protein</fullName>
    </recommendedName>
</protein>
<evidence type="ECO:0000256" key="2">
    <source>
        <dbReference type="ARBA" id="ARBA00022448"/>
    </source>
</evidence>
<feature type="transmembrane region" description="Helical" evidence="8">
    <location>
        <begin position="389"/>
        <end position="408"/>
    </location>
</feature>
<feature type="transmembrane region" description="Helical" evidence="8">
    <location>
        <begin position="67"/>
        <end position="88"/>
    </location>
</feature>
<proteinExistence type="predicted"/>
<sequence length="447" mass="48830">MSEKKEQEHPVGVGIPLLPTEEDEESETVFSRPRVASFHGSVFNLSCTVIGSGIMSLPATLDVLGLVPGVALIIIAAFLTETAIEMLLRFSKPCSAFSYSDLMGDAFGTTGKILLQISVIVNNIGCLVVYMIIIEDVLSGSTSSGVHHSGVLEEWFGEQWWTGRAFVLIVLTVVIFIPLICFKHIDSLWFTSAISITLAVIFLLVVIGITIYKLIMGSIERPKWFPSITNWTSFFNLFTAVPVVVFAYVCHYNVHPIENELEDSSQMRAIVQSSVALCATVYVMTGLFGFLLFGDSTLSDLLSNFDSDLGIQYSSLFNDTVRLSYAGHIILVYPIAFFPLRLNLDGLLFPSARPLASDNIRFALVSIGLVVISLLGAVFIPSIWVAFEFTGATVGVLIAFIFPASITLKDTHGIATRKDKIVSVFMIIIAVFSNVVAIYSDAYSLLA</sequence>
<evidence type="ECO:0000256" key="6">
    <source>
        <dbReference type="ARBA" id="ARBA00023136"/>
    </source>
</evidence>
<dbReference type="OrthoDB" id="28208at2759"/>
<evidence type="ECO:0000259" key="9">
    <source>
        <dbReference type="Pfam" id="PF01490"/>
    </source>
</evidence>
<dbReference type="PANTHER" id="PTHR22950:SF553">
    <property type="entry name" value="AMINO ACID TRANSPORTER AVT6A-LIKE"/>
    <property type="match status" value="1"/>
</dbReference>
<dbReference type="PANTHER" id="PTHR22950">
    <property type="entry name" value="AMINO ACID TRANSPORTER"/>
    <property type="match status" value="1"/>
</dbReference>
<keyword evidence="5 8" id="KW-1133">Transmembrane helix</keyword>
<feature type="transmembrane region" description="Helical" evidence="8">
    <location>
        <begin position="323"/>
        <end position="342"/>
    </location>
</feature>
<keyword evidence="2" id="KW-0813">Transport</keyword>
<feature type="transmembrane region" description="Helical" evidence="8">
    <location>
        <begin position="42"/>
        <end position="61"/>
    </location>
</feature>
<gene>
    <name evidence="10" type="ORF">FNV43_RR13667</name>
</gene>
<dbReference type="InterPro" id="IPR013057">
    <property type="entry name" value="AA_transpt_TM"/>
</dbReference>
<evidence type="ECO:0000256" key="3">
    <source>
        <dbReference type="ARBA" id="ARBA00022692"/>
    </source>
</evidence>
<feature type="transmembrane region" description="Helical" evidence="8">
    <location>
        <begin position="188"/>
        <end position="215"/>
    </location>
</feature>
<evidence type="ECO:0000256" key="1">
    <source>
        <dbReference type="ARBA" id="ARBA00004141"/>
    </source>
</evidence>
<keyword evidence="3 8" id="KW-0812">Transmembrane</keyword>
<dbReference type="Pfam" id="PF01490">
    <property type="entry name" value="Aa_trans"/>
    <property type="match status" value="1"/>
</dbReference>
<dbReference type="AlphaFoldDB" id="A0A8K0MFI2"/>
<evidence type="ECO:0000256" key="4">
    <source>
        <dbReference type="ARBA" id="ARBA00022970"/>
    </source>
</evidence>
<feature type="domain" description="Amino acid transporter transmembrane" evidence="9">
    <location>
        <begin position="36"/>
        <end position="440"/>
    </location>
</feature>